<accession>Q2CK62</accession>
<reference evidence="2 3" key="1">
    <citation type="journal article" date="2010" name="J. Bacteriol.">
        <title>Genome sequences of Oceanicola granulosus HTCC2516(T) and Oceanicola batsensis HTCC2597(TDelta).</title>
        <authorList>
            <person name="Thrash J.C."/>
            <person name="Cho J.C."/>
            <person name="Vergin K.L."/>
            <person name="Giovannoni S.J."/>
        </authorList>
    </citation>
    <scope>NUCLEOTIDE SEQUENCE [LARGE SCALE GENOMIC DNA]</scope>
    <source>
        <strain evidence="3">ATCC BAA-861 / DSM 15982 / KCTC 12143 / HTCC2516</strain>
    </source>
</reference>
<proteinExistence type="predicted"/>
<evidence type="ECO:0000313" key="3">
    <source>
        <dbReference type="Proteomes" id="UP000003635"/>
    </source>
</evidence>
<dbReference type="AlphaFoldDB" id="Q2CK62"/>
<organism evidence="2 3">
    <name type="scientific">Oceanicola granulosus (strain ATCC BAA-861 / DSM 15982 / KCTC 12143 / HTCC2516)</name>
    <dbReference type="NCBI Taxonomy" id="314256"/>
    <lineage>
        <taxon>Bacteria</taxon>
        <taxon>Pseudomonadati</taxon>
        <taxon>Pseudomonadota</taxon>
        <taxon>Alphaproteobacteria</taxon>
        <taxon>Rhodobacterales</taxon>
        <taxon>Roseobacteraceae</taxon>
        <taxon>Oceanicola</taxon>
    </lineage>
</organism>
<gene>
    <name evidence="2" type="ORF">OG2516_10706</name>
</gene>
<keyword evidence="1" id="KW-1133">Transmembrane helix</keyword>
<dbReference type="Proteomes" id="UP000003635">
    <property type="component" value="Unassembled WGS sequence"/>
</dbReference>
<dbReference type="STRING" id="314256.OG2516_10706"/>
<feature type="transmembrane region" description="Helical" evidence="1">
    <location>
        <begin position="67"/>
        <end position="84"/>
    </location>
</feature>
<keyword evidence="3" id="KW-1185">Reference proteome</keyword>
<dbReference type="RefSeq" id="WP_007255661.1">
    <property type="nucleotide sequence ID" value="NZ_CH724107.1"/>
</dbReference>
<keyword evidence="1" id="KW-0472">Membrane</keyword>
<evidence type="ECO:0000256" key="1">
    <source>
        <dbReference type="SAM" id="Phobius"/>
    </source>
</evidence>
<dbReference type="HOGENOM" id="CLU_192231_0_0_5"/>
<evidence type="ECO:0000313" key="2">
    <source>
        <dbReference type="EMBL" id="EAR52927.1"/>
    </source>
</evidence>
<dbReference type="EMBL" id="AAOT01000001">
    <property type="protein sequence ID" value="EAR52927.1"/>
    <property type="molecule type" value="Genomic_DNA"/>
</dbReference>
<feature type="transmembrane region" description="Helical" evidence="1">
    <location>
        <begin position="6"/>
        <end position="30"/>
    </location>
</feature>
<name>Q2CK62_OCEGH</name>
<comment type="caution">
    <text evidence="2">The sequence shown here is derived from an EMBL/GenBank/DDBJ whole genome shotgun (WGS) entry which is preliminary data.</text>
</comment>
<sequence>MTWPVVLFLGLQGVVFLYWAALAFRTLFALRRRAVARTGRQFFGPVGFVNVTSEWLRDPATAEDRRWLAGASALLAALTTISALL</sequence>
<keyword evidence="1" id="KW-0812">Transmembrane</keyword>
<protein>
    <submittedName>
        <fullName evidence="2">Beta-ketothiolase</fullName>
    </submittedName>
</protein>